<accession>A0A2M6WF92</accession>
<reference evidence="3" key="1">
    <citation type="submission" date="2017-09" db="EMBL/GenBank/DDBJ databases">
        <title>Depth-based differentiation of microbial function through sediment-hosted aquifers and enrichment of novel symbionts in the deep terrestrial subsurface.</title>
        <authorList>
            <person name="Probst A.J."/>
            <person name="Ladd B."/>
            <person name="Jarett J.K."/>
            <person name="Geller-Mcgrath D.E."/>
            <person name="Sieber C.M.K."/>
            <person name="Emerson J.B."/>
            <person name="Anantharaman K."/>
            <person name="Thomas B.C."/>
            <person name="Malmstrom R."/>
            <person name="Stieglmeier M."/>
            <person name="Klingl A."/>
            <person name="Woyke T."/>
            <person name="Ryan C.M."/>
            <person name="Banfield J.F."/>
        </authorList>
    </citation>
    <scope>NUCLEOTIDE SEQUENCE [LARGE SCALE GENOMIC DNA]</scope>
</reference>
<evidence type="ECO:0008006" key="4">
    <source>
        <dbReference type="Google" id="ProtNLM"/>
    </source>
</evidence>
<protein>
    <recommendedName>
        <fullName evidence="4">Ig-like domain-containing protein</fullName>
    </recommendedName>
</protein>
<dbReference type="AlphaFoldDB" id="A0A2M6WF92"/>
<comment type="caution">
    <text evidence="2">The sequence shown here is derived from an EMBL/GenBank/DDBJ whole genome shotgun (WGS) entry which is preliminary data.</text>
</comment>
<sequence length="589" mass="63136">MQTVWRGLVLCVLLFSAPFSAHALSASWSSTIPGSIQFENPIYYWYQIWNATTYPGGWQTADFLTSPTVSVQYYVDVIDTATQQPLPQNADVSVGQVIEFRPRPLSDSNITWSSSSVPGTFNGHWEPRAVIDSTFNTPYAGPDNFVGVEYNLYYTVWLNPPSPRQSTAQEKADSTCPASEYLGTTRGRDVYASLSLDEPVMSVEHNGSAGLSCDSTGFVCTVTSPGSIESRFTFEPVDGHFYYRYDSRDIITKRLTIRFWDVTIPVGTYSETVNNPFCAGSNTPMRRVGESGAFSVAVPAQSIVFVGDAKTPNSAPTPPVISGAASSYPSVLTQFTFLSTDPDGDTLRYGIDWDENASVDEWVPSSGYVSSGSSGDSSYGWGSAGSYTFQALAEDEIGNRSAWSTHNITINPALPVSVDLRVNGENSATVSDGESALLTWSSNNASSCSGAGFSTGGQTHNSTGLVVVPSAPSTVYRILCSGIGSPAEDSVEVYVASPTVDIAVIPADSLIRAGDSIVLSWSAVDITKNSCELSGPGIVRRQSNNLTQWDGTTSVRVDQKSTFTIVCESAQGDVSDSITVGLIPDFEEF</sequence>
<proteinExistence type="predicted"/>
<organism evidence="2 3">
    <name type="scientific">Candidatus Kaiserbacteria bacterium CG10_big_fil_rev_8_21_14_0_10_49_17</name>
    <dbReference type="NCBI Taxonomy" id="1974609"/>
    <lineage>
        <taxon>Bacteria</taxon>
        <taxon>Candidatus Kaiseribacteriota</taxon>
    </lineage>
</organism>
<gene>
    <name evidence="2" type="ORF">COU17_00455</name>
</gene>
<evidence type="ECO:0000313" key="2">
    <source>
        <dbReference type="EMBL" id="PIT91448.1"/>
    </source>
</evidence>
<keyword evidence="1" id="KW-0732">Signal</keyword>
<name>A0A2M6WF92_9BACT</name>
<evidence type="ECO:0000256" key="1">
    <source>
        <dbReference type="SAM" id="SignalP"/>
    </source>
</evidence>
<dbReference type="Proteomes" id="UP000228809">
    <property type="component" value="Unassembled WGS sequence"/>
</dbReference>
<feature type="signal peptide" evidence="1">
    <location>
        <begin position="1"/>
        <end position="23"/>
    </location>
</feature>
<feature type="chain" id="PRO_5014895622" description="Ig-like domain-containing protein" evidence="1">
    <location>
        <begin position="24"/>
        <end position="589"/>
    </location>
</feature>
<dbReference type="EMBL" id="PFBJ01000003">
    <property type="protein sequence ID" value="PIT91448.1"/>
    <property type="molecule type" value="Genomic_DNA"/>
</dbReference>
<evidence type="ECO:0000313" key="3">
    <source>
        <dbReference type="Proteomes" id="UP000228809"/>
    </source>
</evidence>